<organism evidence="3 4">
    <name type="scientific">Meloidogyne enterolobii</name>
    <name type="common">Root-knot nematode worm</name>
    <name type="synonym">Meloidogyne mayaguensis</name>
    <dbReference type="NCBI Taxonomy" id="390850"/>
    <lineage>
        <taxon>Eukaryota</taxon>
        <taxon>Metazoa</taxon>
        <taxon>Ecdysozoa</taxon>
        <taxon>Nematoda</taxon>
        <taxon>Chromadorea</taxon>
        <taxon>Rhabditida</taxon>
        <taxon>Tylenchina</taxon>
        <taxon>Tylenchomorpha</taxon>
        <taxon>Tylenchoidea</taxon>
        <taxon>Meloidogynidae</taxon>
        <taxon>Meloidogyninae</taxon>
        <taxon>Meloidogyne</taxon>
    </lineage>
</organism>
<feature type="signal peptide" evidence="2">
    <location>
        <begin position="1"/>
        <end position="24"/>
    </location>
</feature>
<keyword evidence="1" id="KW-1133">Transmembrane helix</keyword>
<name>A0A6V7WKJ2_MELEN</name>
<dbReference type="AlphaFoldDB" id="A0A6V7WKJ2"/>
<keyword evidence="1" id="KW-0812">Transmembrane</keyword>
<comment type="caution">
    <text evidence="3">The sequence shown here is derived from an EMBL/GenBank/DDBJ whole genome shotgun (WGS) entry which is preliminary data.</text>
</comment>
<protein>
    <submittedName>
        <fullName evidence="3">Uncharacterized protein</fullName>
    </submittedName>
</protein>
<feature type="transmembrane region" description="Helical" evidence="1">
    <location>
        <begin position="119"/>
        <end position="137"/>
    </location>
</feature>
<evidence type="ECO:0000256" key="2">
    <source>
        <dbReference type="SAM" id="SignalP"/>
    </source>
</evidence>
<evidence type="ECO:0000313" key="4">
    <source>
        <dbReference type="Proteomes" id="UP000580250"/>
    </source>
</evidence>
<evidence type="ECO:0000256" key="1">
    <source>
        <dbReference type="SAM" id="Phobius"/>
    </source>
</evidence>
<keyword evidence="1" id="KW-0472">Membrane</keyword>
<feature type="chain" id="PRO_5027556603" evidence="2">
    <location>
        <begin position="25"/>
        <end position="139"/>
    </location>
</feature>
<dbReference type="Proteomes" id="UP000580250">
    <property type="component" value="Unassembled WGS sequence"/>
</dbReference>
<dbReference type="OrthoDB" id="5842553at2759"/>
<proteinExistence type="predicted"/>
<accession>A0A6V7WKJ2</accession>
<dbReference type="EMBL" id="CAJEWN010000642">
    <property type="protein sequence ID" value="CAD2187513.1"/>
    <property type="molecule type" value="Genomic_DNA"/>
</dbReference>
<keyword evidence="2" id="KW-0732">Signal</keyword>
<evidence type="ECO:0000313" key="3">
    <source>
        <dbReference type="EMBL" id="CAD2187513.1"/>
    </source>
</evidence>
<reference evidence="3 4" key="1">
    <citation type="submission" date="2020-08" db="EMBL/GenBank/DDBJ databases">
        <authorList>
            <person name="Koutsovoulos G."/>
            <person name="Danchin GJ E."/>
        </authorList>
    </citation>
    <scope>NUCLEOTIDE SEQUENCE [LARGE SCALE GENOMIC DNA]</scope>
</reference>
<gene>
    <name evidence="3" type="ORF">MENT_LOCUS40104</name>
</gene>
<sequence>MPPLLFFHIFLPSLLFVIFDYTSALRCYQGVQYLNAPLNLTLMDCPMPNMLTCTKSVDLRSNLITRACSSGNCTINSADSNSQVSVVPICVNNTNTQSTFCCCYADGCNSAPIPAVNNYRVLVLSLLFVLICYNFILRI</sequence>